<dbReference type="EMBL" id="CP059735">
    <property type="protein sequence ID" value="WDD96773.1"/>
    <property type="molecule type" value="Genomic_DNA"/>
</dbReference>
<reference evidence="1 2" key="2">
    <citation type="journal article" date="2022" name="Mar. Drugs">
        <title>Bioassay-Guided Fractionation Leads to the Detection of Cholic Acid Generated by the Rare Thalassomonas sp.</title>
        <authorList>
            <person name="Pheiffer F."/>
            <person name="Schneider Y.K."/>
            <person name="Hansen E.H."/>
            <person name="Andersen J.H."/>
            <person name="Isaksson J."/>
            <person name="Busche T."/>
            <person name="R C."/>
            <person name="Kalinowski J."/>
            <person name="Zyl L.V."/>
            <person name="Trindade M."/>
        </authorList>
    </citation>
    <scope>NUCLEOTIDE SEQUENCE [LARGE SCALE GENOMIC DNA]</scope>
    <source>
        <strain evidence="1 2">A5K-106</strain>
    </source>
</reference>
<protein>
    <recommendedName>
        <fullName evidence="3">Lipoprotein</fullName>
    </recommendedName>
</protein>
<evidence type="ECO:0000313" key="2">
    <source>
        <dbReference type="Proteomes" id="UP000032568"/>
    </source>
</evidence>
<evidence type="ECO:0000313" key="1">
    <source>
        <dbReference type="EMBL" id="WDD96773.1"/>
    </source>
</evidence>
<proteinExistence type="predicted"/>
<dbReference type="KEGG" id="tact:SG35_015460"/>
<gene>
    <name evidence="1" type="ORF">SG35_015460</name>
</gene>
<dbReference type="Proteomes" id="UP000032568">
    <property type="component" value="Chromosome"/>
</dbReference>
<accession>A0AAF0C1B7</accession>
<dbReference type="PROSITE" id="PS51257">
    <property type="entry name" value="PROKAR_LIPOPROTEIN"/>
    <property type="match status" value="1"/>
</dbReference>
<reference evidence="1 2" key="1">
    <citation type="journal article" date="2015" name="Genome Announc.">
        <title>Draft Genome Sequences of Marine Isolates of Thalassomonas viridans and Thalassomonas actiniarum.</title>
        <authorList>
            <person name="Olonade I."/>
            <person name="van Zyl L.J."/>
            <person name="Trindade M."/>
        </authorList>
    </citation>
    <scope>NUCLEOTIDE SEQUENCE [LARGE SCALE GENOMIC DNA]</scope>
    <source>
        <strain evidence="1 2">A5K-106</strain>
    </source>
</reference>
<sequence>MRTIYLILLMCLFSGCAVKPEYTLQKATGIEIGLSKETNEIFRLIDRKNHLIAKTKATGKTLFFSLPTHTSPSLCYAIINNKGEPLFDKNKGIKITSVYHYQQKKIQRNIAQQKYNSCARNEKPYAARVNKTWATLNKNKLFNGRTCNLPAQRAVPPFPKTICGSYTQCQKLAQDSCIKNLVDAETCALTLAKTKVHSSITSVSCGALLSSLNGEKYGIGAGLQDAITGYLDQHTKNMIDSGEYGKAFATGALRVLFTYMRTESCKTNFTDAAYAPIKRWKQRKAYIENEPYQAQKQCNTLIHHYNSAFDTSENNKSCMKKQQEQLVYLTKWIDKEKKASSVPKTCTFR</sequence>
<evidence type="ECO:0008006" key="3">
    <source>
        <dbReference type="Google" id="ProtNLM"/>
    </source>
</evidence>
<name>A0AAF0C1B7_9GAMM</name>
<organism evidence="1 2">
    <name type="scientific">Thalassomonas actiniarum</name>
    <dbReference type="NCBI Taxonomy" id="485447"/>
    <lineage>
        <taxon>Bacteria</taxon>
        <taxon>Pseudomonadati</taxon>
        <taxon>Pseudomonadota</taxon>
        <taxon>Gammaproteobacteria</taxon>
        <taxon>Alteromonadales</taxon>
        <taxon>Colwelliaceae</taxon>
        <taxon>Thalassomonas</taxon>
    </lineage>
</organism>
<keyword evidence="2" id="KW-1185">Reference proteome</keyword>
<dbReference type="AlphaFoldDB" id="A0AAF0C1B7"/>